<proteinExistence type="predicted"/>
<dbReference type="RefSeq" id="WP_274734984.1">
    <property type="nucleotide sequence ID" value="NZ_CAUPIE010000006.1"/>
</dbReference>
<feature type="region of interest" description="Disordered" evidence="1">
    <location>
        <begin position="270"/>
        <end position="396"/>
    </location>
</feature>
<feature type="compositionally biased region" description="Polar residues" evidence="1">
    <location>
        <begin position="186"/>
        <end position="216"/>
    </location>
</feature>
<reference evidence="2 3" key="1">
    <citation type="submission" date="2023-02" db="EMBL/GenBank/DDBJ databases">
        <title>Defining the Infant Male Urobiome and Moving Towards Mechanisms in Urobiome Research.</title>
        <authorList>
            <person name="Reasoner S."/>
            <person name="Flores V."/>
            <person name="Van Horn G."/>
            <person name="Morales G."/>
            <person name="Peard L."/>
            <person name="Abelson B."/>
            <person name="Manuel C."/>
            <person name="Lee J."/>
            <person name="Baker B."/>
            <person name="Williams T."/>
            <person name="Schmitz J."/>
            <person name="Clayton D."/>
            <person name="Hadjifrangiskou M."/>
        </authorList>
    </citation>
    <scope>NUCLEOTIDE SEQUENCE [LARGE SCALE GENOMIC DNA]</scope>
    <source>
        <strain evidence="2 3">AS1053</strain>
    </source>
</reference>
<feature type="compositionally biased region" description="Low complexity" evidence="1">
    <location>
        <begin position="506"/>
        <end position="515"/>
    </location>
</feature>
<feature type="compositionally biased region" description="Low complexity" evidence="1">
    <location>
        <begin position="321"/>
        <end position="335"/>
    </location>
</feature>
<dbReference type="Proteomes" id="UP001219297">
    <property type="component" value="Unassembled WGS sequence"/>
</dbReference>
<gene>
    <name evidence="2" type="ORF">PWJ81_07450</name>
</gene>
<organism evidence="2 3">
    <name type="scientific">Actinotignum sanguinis</name>
    <dbReference type="NCBI Taxonomy" id="1445614"/>
    <lineage>
        <taxon>Bacteria</taxon>
        <taxon>Bacillati</taxon>
        <taxon>Actinomycetota</taxon>
        <taxon>Actinomycetes</taxon>
        <taxon>Actinomycetales</taxon>
        <taxon>Actinomycetaceae</taxon>
        <taxon>Actinotignum</taxon>
    </lineage>
</organism>
<feature type="region of interest" description="Disordered" evidence="1">
    <location>
        <begin position="186"/>
        <end position="250"/>
    </location>
</feature>
<evidence type="ECO:0000313" key="2">
    <source>
        <dbReference type="EMBL" id="MDE1656901.1"/>
    </source>
</evidence>
<feature type="compositionally biased region" description="Basic and acidic residues" evidence="1">
    <location>
        <begin position="217"/>
        <end position="235"/>
    </location>
</feature>
<sequence length="533" mass="55970">MGEYFAVRRGATALPNSMIFNKALSYDALALATVSLSLPPNAPVGYRDLMGRDMGEHRARKALALLEEQHYRFRFRTRASGQIRELVVMFDTPVSVGEALCEIQGRMESGAITARQVVGCPSHPGEFTRTAPVGEFGMENEVCLDEAPAMPMASVPGASPVPTGDAGESAEPIITAVLLVDNPETATTEPVDNHETPGSNCPTVTNSQSDPGNESGTDFHRAWKTSARWEPRDSAVGEPGSELSTGSHRAGITGARWTAARSAQAQISKEISNNSSLRSELTNQPSPGEIFVSEASGMVGVEDDSQVEHPEQGAGGGVPGGTTPHPVPAAVAPAPVRREPMRPVEGQARRGPVPGGSGRPDAGQEPPGSGGQPSSTAQPPRGVSQQGSRQDQRSQQAWAASLIGECVPRDLVRFLAPARFVAVARDLQVALDSGWQRAEIRAQLAGNALGETRNPGGVVAHRIRDIALARPPRPPKPRSPVVVDTRPDPGEVCGMPEGLRARVSRSRSPAPEPASTGPPGEAGPVRCRGSGKA</sequence>
<feature type="compositionally biased region" description="Polar residues" evidence="1">
    <location>
        <begin position="270"/>
        <end position="286"/>
    </location>
</feature>
<keyword evidence="3" id="KW-1185">Reference proteome</keyword>
<evidence type="ECO:0000256" key="1">
    <source>
        <dbReference type="SAM" id="MobiDB-lite"/>
    </source>
</evidence>
<accession>A0ABT5V7U7</accession>
<comment type="caution">
    <text evidence="2">The sequence shown here is derived from an EMBL/GenBank/DDBJ whole genome shotgun (WGS) entry which is preliminary data.</text>
</comment>
<evidence type="ECO:0000313" key="3">
    <source>
        <dbReference type="Proteomes" id="UP001219297"/>
    </source>
</evidence>
<name>A0ABT5V7U7_9ACTO</name>
<protein>
    <submittedName>
        <fullName evidence="2">Uncharacterized protein</fullName>
    </submittedName>
</protein>
<dbReference type="EMBL" id="JARBHI010000018">
    <property type="protein sequence ID" value="MDE1656901.1"/>
    <property type="molecule type" value="Genomic_DNA"/>
</dbReference>
<feature type="compositionally biased region" description="Low complexity" evidence="1">
    <location>
        <begin position="359"/>
        <end position="396"/>
    </location>
</feature>
<feature type="region of interest" description="Disordered" evidence="1">
    <location>
        <begin position="468"/>
        <end position="533"/>
    </location>
</feature>